<feature type="signal peptide" evidence="2">
    <location>
        <begin position="1"/>
        <end position="28"/>
    </location>
</feature>
<dbReference type="EMBL" id="CAJNDS010001125">
    <property type="protein sequence ID" value="CAE7248738.1"/>
    <property type="molecule type" value="Genomic_DNA"/>
</dbReference>
<dbReference type="AlphaFoldDB" id="A0A812LRK2"/>
<feature type="non-terminal residue" evidence="3">
    <location>
        <position position="1"/>
    </location>
</feature>
<feature type="compositionally biased region" description="Basic and acidic residues" evidence="1">
    <location>
        <begin position="859"/>
        <end position="874"/>
    </location>
</feature>
<feature type="compositionally biased region" description="Basic and acidic residues" evidence="1">
    <location>
        <begin position="887"/>
        <end position="907"/>
    </location>
</feature>
<evidence type="ECO:0008006" key="5">
    <source>
        <dbReference type="Google" id="ProtNLM"/>
    </source>
</evidence>
<accession>A0A812LRK2</accession>
<reference evidence="3" key="1">
    <citation type="submission" date="2021-02" db="EMBL/GenBank/DDBJ databases">
        <authorList>
            <person name="Dougan E. K."/>
            <person name="Rhodes N."/>
            <person name="Thang M."/>
            <person name="Chan C."/>
        </authorList>
    </citation>
    <scope>NUCLEOTIDE SEQUENCE</scope>
</reference>
<dbReference type="PROSITE" id="PS50330">
    <property type="entry name" value="UIM"/>
    <property type="match status" value="1"/>
</dbReference>
<keyword evidence="2" id="KW-0732">Signal</keyword>
<dbReference type="SUPFAM" id="SSF81383">
    <property type="entry name" value="F-box domain"/>
    <property type="match status" value="1"/>
</dbReference>
<dbReference type="OrthoDB" id="441171at2759"/>
<name>A0A812LRK2_9DINO</name>
<evidence type="ECO:0000313" key="4">
    <source>
        <dbReference type="Proteomes" id="UP000604046"/>
    </source>
</evidence>
<feature type="region of interest" description="Disordered" evidence="1">
    <location>
        <begin position="436"/>
        <end position="459"/>
    </location>
</feature>
<feature type="region of interest" description="Disordered" evidence="1">
    <location>
        <begin position="852"/>
        <end position="874"/>
    </location>
</feature>
<evidence type="ECO:0000256" key="1">
    <source>
        <dbReference type="SAM" id="MobiDB-lite"/>
    </source>
</evidence>
<dbReference type="InterPro" id="IPR036047">
    <property type="entry name" value="F-box-like_dom_sf"/>
</dbReference>
<proteinExistence type="predicted"/>
<feature type="compositionally biased region" description="Polar residues" evidence="1">
    <location>
        <begin position="914"/>
        <end position="924"/>
    </location>
</feature>
<feature type="chain" id="PRO_5032342465" description="F-box domain-containing protein" evidence="2">
    <location>
        <begin position="29"/>
        <end position="1222"/>
    </location>
</feature>
<dbReference type="InterPro" id="IPR003903">
    <property type="entry name" value="UIM_dom"/>
</dbReference>
<feature type="compositionally biased region" description="Basic and acidic residues" evidence="1">
    <location>
        <begin position="757"/>
        <end position="768"/>
    </location>
</feature>
<dbReference type="Proteomes" id="UP000604046">
    <property type="component" value="Unassembled WGS sequence"/>
</dbReference>
<evidence type="ECO:0000313" key="3">
    <source>
        <dbReference type="EMBL" id="CAE7248738.1"/>
    </source>
</evidence>
<comment type="caution">
    <text evidence="3">The sequence shown here is derived from an EMBL/GenBank/DDBJ whole genome shotgun (WGS) entry which is preliminary data.</text>
</comment>
<evidence type="ECO:0000256" key="2">
    <source>
        <dbReference type="SAM" id="SignalP"/>
    </source>
</evidence>
<organism evidence="3 4">
    <name type="scientific">Symbiodinium natans</name>
    <dbReference type="NCBI Taxonomy" id="878477"/>
    <lineage>
        <taxon>Eukaryota</taxon>
        <taxon>Sar</taxon>
        <taxon>Alveolata</taxon>
        <taxon>Dinophyceae</taxon>
        <taxon>Suessiales</taxon>
        <taxon>Symbiodiniaceae</taxon>
        <taxon>Symbiodinium</taxon>
    </lineage>
</organism>
<feature type="region of interest" description="Disordered" evidence="1">
    <location>
        <begin position="742"/>
        <end position="768"/>
    </location>
</feature>
<protein>
    <recommendedName>
        <fullName evidence="5">F-box domain-containing protein</fullName>
    </recommendedName>
</protein>
<gene>
    <name evidence="3" type="ORF">SNAT2548_LOCUS12059</name>
</gene>
<keyword evidence="4" id="KW-1185">Reference proteome</keyword>
<feature type="region of interest" description="Disordered" evidence="1">
    <location>
        <begin position="886"/>
        <end position="924"/>
    </location>
</feature>
<feature type="region of interest" description="Disordered" evidence="1">
    <location>
        <begin position="814"/>
        <end position="835"/>
    </location>
</feature>
<sequence>MPARPRRSQTGLGLLLAVTAFLLSGDSAVSSCVGFSVARPTQPLRTRHGRRSCAAPAQVIKAEGNGFGSAIRGFLRRALALLSMLTWWGRSTSKVLKAAPVEPDIESNDWEPEISAPVAMRVQGQGPAMASKVTDNVEPIDTVATVASEVSQVSTKLADPVVPGMSKANLVVNVETVPGKAQTPHADAKMQQSNQEVLQDLCGDGWSCTPIDIEKDLFEITLPPVRYQLPMGVVSIPPPLFHAQARTSHEESDGYSERLVADIVLQNGDKILCVELGFPFSSKFTISAAGWARCRVGREPGSVICKAEVEMGLQVPKVPGLTSILQFFVKSYANKSAAFLHLLQWHALHCDHSCTGTGGRNLSQFEDHARDEGRRSWSDLLLLLGGEDATSGGRHSKKGAILTLDLEGMLRLLRSRSILCAAYQLEFSRATKQAQEARGLSESMAAESEQPGPRREEDTAAECIRLQNILDRMKKLIREERALWNEERSHLLDELSAARRALSASESAREAAELALEGQLKSTSLASPLRGALGLKLPRSICLRLFQDQADDAALANELDFSFEERADLLADLLEDDSSVFPLLECPPEVLSSVLLLSEAVTTVRMRPLCRLMRAAVDSNEGLWSLLTLRDFADLGGTTKHYRGLRTLAEWDESNAMRRLEWDPLMICAPPALRYSLLAAMQVRRQLWTQHGPSLGAGWEWFSAKVCRRMAVPTFLRWASLQHDQQALQSLLRPLGLSTSDVVSSSDAFPSQKRKRATDAKTDLEDQPAKRTGMRFRCGRSDAVDLSEEAVNDIYETVQRWHSKEHREMMRAHFQGSETSKKGTSLPRAGSGVFSVTPTLDAHEATVLALNESQAQPEPEAKKPQAEERGAASRHIEEAQLRLAVELSKKEAEQPEKKDIKKTKETEPDPCPESTVTMPAQQGKESCKEFEGLPLRGEGDVPAAQVFVKPHCLAARVEALPDALERSIESIVHKMVTPDSWALLYESITEELCLRARCAAHALCASHAGAMDQLEDVAADTAKLQGSCGISLDQERLCLPIWRRSSVMSGLSCLTESPSLAADGLRLNRARHDFLKHAMLEWCELEDLTLFLDAQLGPLEMAIDNFRGSQEVNTAHTPHVRDIGRLMFRNHCLLDSRVFRPLCLAAYALVHEIHGAAGKTKPGAIDPDGVDALIDLLEHFHGMLAGCDVADDHLSSSKNTKESYEQNLVSPISAAMERFGDK</sequence>